<dbReference type="GO" id="GO:0020037">
    <property type="term" value="F:heme binding"/>
    <property type="evidence" value="ECO:0007669"/>
    <property type="project" value="InterPro"/>
</dbReference>
<protein>
    <submittedName>
        <fullName evidence="4">Heme-binding protein</fullName>
    </submittedName>
</protein>
<evidence type="ECO:0000313" key="5">
    <source>
        <dbReference type="Proteomes" id="UP000252008"/>
    </source>
</evidence>
<feature type="signal peptide" evidence="2">
    <location>
        <begin position="1"/>
        <end position="27"/>
    </location>
</feature>
<proteinExistence type="predicted"/>
<evidence type="ECO:0000256" key="2">
    <source>
        <dbReference type="SAM" id="SignalP"/>
    </source>
</evidence>
<feature type="region of interest" description="Disordered" evidence="1">
    <location>
        <begin position="23"/>
        <end position="42"/>
    </location>
</feature>
<name>A0A375YN14_MYCPF</name>
<evidence type="ECO:0000313" key="4">
    <source>
        <dbReference type="EMBL" id="SRX82473.1"/>
    </source>
</evidence>
<dbReference type="InterPro" id="IPR038378">
    <property type="entry name" value="MHB_sf"/>
</dbReference>
<dbReference type="Gene3D" id="1.20.20.20">
    <property type="entry name" value="Haemophore, haem-binding domain"/>
    <property type="match status" value="1"/>
</dbReference>
<gene>
    <name evidence="4" type="ORF">MPP7335_04233</name>
</gene>
<dbReference type="EMBL" id="UEGS01000001">
    <property type="protein sequence ID" value="SRX82473.1"/>
    <property type="molecule type" value="Genomic_DNA"/>
</dbReference>
<dbReference type="PROSITE" id="PS51257">
    <property type="entry name" value="PROKAR_LIPOPROTEIN"/>
    <property type="match status" value="1"/>
</dbReference>
<dbReference type="AlphaFoldDB" id="A0A375YN14"/>
<dbReference type="Pfam" id="PF16525">
    <property type="entry name" value="MHB"/>
    <property type="match status" value="1"/>
</dbReference>
<evidence type="ECO:0000259" key="3">
    <source>
        <dbReference type="Pfam" id="PF16525"/>
    </source>
</evidence>
<feature type="domain" description="Haemophore haem-binding" evidence="3">
    <location>
        <begin position="34"/>
        <end position="110"/>
    </location>
</feature>
<dbReference type="STRING" id="39692.BST38_19315"/>
<feature type="chain" id="PRO_5016607230" evidence="2">
    <location>
        <begin position="28"/>
        <end position="111"/>
    </location>
</feature>
<keyword evidence="2" id="KW-0732">Signal</keyword>
<reference evidence="4 5" key="1">
    <citation type="submission" date="2018-05" db="EMBL/GenBank/DDBJ databases">
        <authorList>
            <consortium name="IHU Genomes"/>
        </authorList>
    </citation>
    <scope>NUCLEOTIDE SEQUENCE [LARGE SCALE GENOMIC DNA]</scope>
    <source>
        <strain evidence="4 5">P7335</strain>
    </source>
</reference>
<evidence type="ECO:0000256" key="1">
    <source>
        <dbReference type="SAM" id="MobiDB-lite"/>
    </source>
</evidence>
<dbReference type="NCBIfam" id="TIGR04529">
    <property type="entry name" value="MTB_hemophore"/>
    <property type="match status" value="1"/>
</dbReference>
<dbReference type="InterPro" id="IPR032407">
    <property type="entry name" value="MHB"/>
</dbReference>
<dbReference type="RefSeq" id="WP_083145076.1">
    <property type="nucleotide sequence ID" value="NZ_MVID01000019.1"/>
</dbReference>
<organism evidence="4 5">
    <name type="scientific">Mycolicibacterium parafortuitum</name>
    <name type="common">Mycobacterium parafortuitum</name>
    <dbReference type="NCBI Taxonomy" id="39692"/>
    <lineage>
        <taxon>Bacteria</taxon>
        <taxon>Bacillati</taxon>
        <taxon>Actinomycetota</taxon>
        <taxon>Actinomycetes</taxon>
        <taxon>Mycobacteriales</taxon>
        <taxon>Mycobacteriaceae</taxon>
        <taxon>Mycolicibacterium</taxon>
    </lineage>
</organism>
<dbReference type="Proteomes" id="UP000252008">
    <property type="component" value="Unassembled WGS sequence"/>
</dbReference>
<keyword evidence="5" id="KW-1185">Reference proteome</keyword>
<accession>A0A375YN14</accession>
<sequence>MSPRYLAPMLAAIGCAAVLGTAAPAAAQPPPSPPNCSSADLTGTLTGVMAATSAYLFTHPQVNDFFSSLKGQPPEERRAALQTFMDQNPQVRAELQGIRQPMVDFRNRCGG</sequence>